<accession>A0A7C9ISR5</accession>
<comment type="similarity">
    <text evidence="1">Belongs to the transglycosylase Slt family.</text>
</comment>
<keyword evidence="2" id="KW-0472">Membrane</keyword>
<evidence type="ECO:0000256" key="1">
    <source>
        <dbReference type="ARBA" id="ARBA00007734"/>
    </source>
</evidence>
<dbReference type="EMBL" id="WVUD01000016">
    <property type="protein sequence ID" value="MYL83547.1"/>
    <property type="molecule type" value="Genomic_DNA"/>
</dbReference>
<evidence type="ECO:0000313" key="4">
    <source>
        <dbReference type="EMBL" id="MYL83547.1"/>
    </source>
</evidence>
<dbReference type="InterPro" id="IPR023346">
    <property type="entry name" value="Lysozyme-like_dom_sf"/>
</dbReference>
<dbReference type="CDD" id="cd00254">
    <property type="entry name" value="LT-like"/>
    <property type="match status" value="1"/>
</dbReference>
<protein>
    <submittedName>
        <fullName evidence="4">Transglycosylase SLT domain-containing protein</fullName>
    </submittedName>
</protein>
<feature type="transmembrane region" description="Helical" evidence="2">
    <location>
        <begin position="7"/>
        <end position="26"/>
    </location>
</feature>
<feature type="domain" description="Transglycosylase SLT" evidence="3">
    <location>
        <begin position="94"/>
        <end position="190"/>
    </location>
</feature>
<dbReference type="Pfam" id="PF01464">
    <property type="entry name" value="SLT"/>
    <property type="match status" value="1"/>
</dbReference>
<reference evidence="4 5" key="1">
    <citation type="submission" date="2020-01" db="EMBL/GenBank/DDBJ databases">
        <title>Genome sequence of Desulfovibrio aerotolerans DSM 16695(T).</title>
        <authorList>
            <person name="Karnachuk O."/>
            <person name="Avakyan M."/>
            <person name="Mardanov A."/>
            <person name="Kadnikov V."/>
            <person name="Ravin N."/>
        </authorList>
    </citation>
    <scope>NUCLEOTIDE SEQUENCE [LARGE SCALE GENOMIC DNA]</scope>
    <source>
        <strain evidence="4 5">DSM 16695</strain>
    </source>
</reference>
<organism evidence="4 5">
    <name type="scientific">Solidesulfovibrio aerotolerans</name>
    <dbReference type="NCBI Taxonomy" id="295255"/>
    <lineage>
        <taxon>Bacteria</taxon>
        <taxon>Pseudomonadati</taxon>
        <taxon>Thermodesulfobacteriota</taxon>
        <taxon>Desulfovibrionia</taxon>
        <taxon>Desulfovibrionales</taxon>
        <taxon>Desulfovibrionaceae</taxon>
        <taxon>Solidesulfovibrio</taxon>
    </lineage>
</organism>
<keyword evidence="2" id="KW-0812">Transmembrane</keyword>
<evidence type="ECO:0000256" key="2">
    <source>
        <dbReference type="SAM" id="Phobius"/>
    </source>
</evidence>
<dbReference type="Gene3D" id="1.10.530.10">
    <property type="match status" value="1"/>
</dbReference>
<keyword evidence="5" id="KW-1185">Reference proteome</keyword>
<dbReference type="AlphaFoldDB" id="A0A7C9ISR5"/>
<sequence length="240" mass="26121">MDQTKSFLLRAAVPVATILAVGLWAWPALAAGPKMVSAPAAGAIEIHGMTLPDPVAAGRRDKMLREAGHKFTDKKTVACKYPEVIVDTKLLGLVNSHSKKNGLDPRLVYALIEQESRFNPCAVSPKGAQGLMQIMPDTQKMLGLTEPFDPERNIAAGTRYLRAMLDKFQTEVMALAAYNAGPGAVAKHGGVPPYEETKDYVLKVVDRYFMLRLRYPDEGIGAIHQKLVAGDLQPAKTEKP</sequence>
<dbReference type="Proteomes" id="UP000482487">
    <property type="component" value="Unassembled WGS sequence"/>
</dbReference>
<dbReference type="SUPFAM" id="SSF53955">
    <property type="entry name" value="Lysozyme-like"/>
    <property type="match status" value="1"/>
</dbReference>
<evidence type="ECO:0000259" key="3">
    <source>
        <dbReference type="Pfam" id="PF01464"/>
    </source>
</evidence>
<name>A0A7C9ISR5_9BACT</name>
<comment type="caution">
    <text evidence="4">The sequence shown here is derived from an EMBL/GenBank/DDBJ whole genome shotgun (WGS) entry which is preliminary data.</text>
</comment>
<dbReference type="RefSeq" id="WP_160960902.1">
    <property type="nucleotide sequence ID" value="NZ_WVUD01000016.1"/>
</dbReference>
<keyword evidence="2" id="KW-1133">Transmembrane helix</keyword>
<evidence type="ECO:0000313" key="5">
    <source>
        <dbReference type="Proteomes" id="UP000482487"/>
    </source>
</evidence>
<dbReference type="InterPro" id="IPR008258">
    <property type="entry name" value="Transglycosylase_SLT_dom_1"/>
</dbReference>
<dbReference type="PANTHER" id="PTHR37423:SF2">
    <property type="entry name" value="MEMBRANE-BOUND LYTIC MUREIN TRANSGLYCOSYLASE C"/>
    <property type="match status" value="1"/>
</dbReference>
<gene>
    <name evidence="4" type="ORF">GTA51_10470</name>
</gene>
<dbReference type="OrthoDB" id="9781970at2"/>
<dbReference type="PANTHER" id="PTHR37423">
    <property type="entry name" value="SOLUBLE LYTIC MUREIN TRANSGLYCOSYLASE-RELATED"/>
    <property type="match status" value="1"/>
</dbReference>
<proteinExistence type="inferred from homology"/>